<evidence type="ECO:0000313" key="2">
    <source>
        <dbReference type="EMBL" id="KAJ6829731.1"/>
    </source>
</evidence>
<reference evidence="3" key="2">
    <citation type="submission" date="2023-04" db="EMBL/GenBank/DDBJ databases">
        <authorList>
            <person name="Bruccoleri R.E."/>
            <person name="Oakeley E.J."/>
            <person name="Faust A.-M."/>
            <person name="Dessus-Babus S."/>
            <person name="Altorfer M."/>
            <person name="Burckhardt D."/>
            <person name="Oertli M."/>
            <person name="Naumann U."/>
            <person name="Petersen F."/>
            <person name="Wong J."/>
        </authorList>
    </citation>
    <scope>NUCLEOTIDE SEQUENCE</scope>
    <source>
        <strain evidence="3">GSM-AAB239-AS_SAM_17_03QT</strain>
        <tissue evidence="3">Leaf</tissue>
    </source>
</reference>
<accession>A0AAX6IC11</accession>
<keyword evidence="3" id="KW-0808">Transferase</keyword>
<dbReference type="AlphaFoldDB" id="A0AAX6IC11"/>
<reference evidence="3" key="1">
    <citation type="journal article" date="2023" name="GigaByte">
        <title>Genome assembly of the bearded iris, Iris pallida Lam.</title>
        <authorList>
            <person name="Bruccoleri R.E."/>
            <person name="Oakeley E.J."/>
            <person name="Faust A.M.E."/>
            <person name="Altorfer M."/>
            <person name="Dessus-Babus S."/>
            <person name="Burckhardt D."/>
            <person name="Oertli M."/>
            <person name="Naumann U."/>
            <person name="Petersen F."/>
            <person name="Wong J."/>
        </authorList>
    </citation>
    <scope>NUCLEOTIDE SEQUENCE</scope>
    <source>
        <strain evidence="3">GSM-AAB239-AS_SAM_17_03QT</strain>
    </source>
</reference>
<dbReference type="EMBL" id="JANAVB010018198">
    <property type="protein sequence ID" value="KAJ6829731.1"/>
    <property type="molecule type" value="Genomic_DNA"/>
</dbReference>
<dbReference type="GO" id="GO:0016757">
    <property type="term" value="F:glycosyltransferase activity"/>
    <property type="evidence" value="ECO:0007669"/>
    <property type="project" value="UniProtKB-KW"/>
</dbReference>
<dbReference type="EMBL" id="JANAVB010002928">
    <property type="protein sequence ID" value="KAJ6850463.1"/>
    <property type="molecule type" value="Genomic_DNA"/>
</dbReference>
<protein>
    <submittedName>
        <fullName evidence="3">GPI mannosyltransferase 2 isoform X1</fullName>
    </submittedName>
</protein>
<proteinExistence type="predicted"/>
<evidence type="ECO:0000256" key="1">
    <source>
        <dbReference type="SAM" id="MobiDB-lite"/>
    </source>
</evidence>
<gene>
    <name evidence="3" type="ORF">M6B38_265225</name>
    <name evidence="2" type="ORF">M6B38_356320</name>
</gene>
<comment type="caution">
    <text evidence="3">The sequence shown here is derived from an EMBL/GenBank/DDBJ whole genome shotgun (WGS) entry which is preliminary data.</text>
</comment>
<feature type="region of interest" description="Disordered" evidence="1">
    <location>
        <begin position="1"/>
        <end position="72"/>
    </location>
</feature>
<sequence>MPRPIPTVRRSSRTAVGGGRRSHRAEHRVGLSTSCSRRSAATSTSSHTRSSPSSPSPSRPSLTQGPDGGITASRYCYMGGFDATRRFAEEFQKQAHEYGVPAMIQEDDDEDVPELVPIENFEAADEEKVDA</sequence>
<evidence type="ECO:0000313" key="3">
    <source>
        <dbReference type="EMBL" id="KAJ6850463.1"/>
    </source>
</evidence>
<organism evidence="3 4">
    <name type="scientific">Iris pallida</name>
    <name type="common">Sweet iris</name>
    <dbReference type="NCBI Taxonomy" id="29817"/>
    <lineage>
        <taxon>Eukaryota</taxon>
        <taxon>Viridiplantae</taxon>
        <taxon>Streptophyta</taxon>
        <taxon>Embryophyta</taxon>
        <taxon>Tracheophyta</taxon>
        <taxon>Spermatophyta</taxon>
        <taxon>Magnoliopsida</taxon>
        <taxon>Liliopsida</taxon>
        <taxon>Asparagales</taxon>
        <taxon>Iridaceae</taxon>
        <taxon>Iridoideae</taxon>
        <taxon>Irideae</taxon>
        <taxon>Iris</taxon>
    </lineage>
</organism>
<dbReference type="Proteomes" id="UP001140949">
    <property type="component" value="Unassembled WGS sequence"/>
</dbReference>
<evidence type="ECO:0000313" key="4">
    <source>
        <dbReference type="Proteomes" id="UP001140949"/>
    </source>
</evidence>
<name>A0AAX6IC11_IRIPA</name>
<keyword evidence="4" id="KW-1185">Reference proteome</keyword>
<feature type="compositionally biased region" description="Low complexity" evidence="1">
    <location>
        <begin position="32"/>
        <end position="53"/>
    </location>
</feature>
<keyword evidence="3" id="KW-0328">Glycosyltransferase</keyword>